<dbReference type="Proteomes" id="UP001286313">
    <property type="component" value="Unassembled WGS sequence"/>
</dbReference>
<feature type="compositionally biased region" description="Pro residues" evidence="1">
    <location>
        <begin position="74"/>
        <end position="95"/>
    </location>
</feature>
<reference evidence="2" key="1">
    <citation type="submission" date="2023-10" db="EMBL/GenBank/DDBJ databases">
        <title>Genome assemblies of two species of porcelain crab, Petrolisthes cinctipes and Petrolisthes manimaculis (Anomura: Porcellanidae).</title>
        <authorList>
            <person name="Angst P."/>
        </authorList>
    </citation>
    <scope>NUCLEOTIDE SEQUENCE</scope>
    <source>
        <strain evidence="2">PB745_01</strain>
        <tissue evidence="2">Gill</tissue>
    </source>
</reference>
<protein>
    <submittedName>
        <fullName evidence="2">Uncharacterized protein</fullName>
    </submittedName>
</protein>
<organism evidence="2 3">
    <name type="scientific">Petrolisthes cinctipes</name>
    <name type="common">Flat porcelain crab</name>
    <dbReference type="NCBI Taxonomy" id="88211"/>
    <lineage>
        <taxon>Eukaryota</taxon>
        <taxon>Metazoa</taxon>
        <taxon>Ecdysozoa</taxon>
        <taxon>Arthropoda</taxon>
        <taxon>Crustacea</taxon>
        <taxon>Multicrustacea</taxon>
        <taxon>Malacostraca</taxon>
        <taxon>Eumalacostraca</taxon>
        <taxon>Eucarida</taxon>
        <taxon>Decapoda</taxon>
        <taxon>Pleocyemata</taxon>
        <taxon>Anomura</taxon>
        <taxon>Galatheoidea</taxon>
        <taxon>Porcellanidae</taxon>
        <taxon>Petrolisthes</taxon>
    </lineage>
</organism>
<evidence type="ECO:0000256" key="1">
    <source>
        <dbReference type="SAM" id="MobiDB-lite"/>
    </source>
</evidence>
<feature type="compositionally biased region" description="Pro residues" evidence="1">
    <location>
        <begin position="46"/>
        <end position="57"/>
    </location>
</feature>
<name>A0AAE1BUR9_PETCI</name>
<accession>A0AAE1BUR9</accession>
<keyword evidence="3" id="KW-1185">Reference proteome</keyword>
<proteinExistence type="predicted"/>
<feature type="non-terminal residue" evidence="2">
    <location>
        <position position="1"/>
    </location>
</feature>
<feature type="region of interest" description="Disordered" evidence="1">
    <location>
        <begin position="33"/>
        <end position="102"/>
    </location>
</feature>
<evidence type="ECO:0000313" key="2">
    <source>
        <dbReference type="EMBL" id="KAK3857482.1"/>
    </source>
</evidence>
<evidence type="ECO:0000313" key="3">
    <source>
        <dbReference type="Proteomes" id="UP001286313"/>
    </source>
</evidence>
<dbReference type="AlphaFoldDB" id="A0AAE1BUR9"/>
<gene>
    <name evidence="2" type="ORF">Pcinc_036264</name>
</gene>
<dbReference type="EMBL" id="JAWQEG010005594">
    <property type="protein sequence ID" value="KAK3857482.1"/>
    <property type="molecule type" value="Genomic_DNA"/>
</dbReference>
<comment type="caution">
    <text evidence="2">The sequence shown here is derived from an EMBL/GenBank/DDBJ whole genome shotgun (WGS) entry which is preliminary data.</text>
</comment>
<sequence>SGLVVTGNDLATANASQLIATVITNMCGARRSLLREDEPAPQDSTPFPPPPFGSHPPPHPKEDDMDEDSEEGTRPPPPPPSGGPPPPSGGPPPRPWTIEPRN</sequence>